<reference evidence="1 2" key="1">
    <citation type="journal article" date="2020" name="ISME J.">
        <title>Comparative genomics reveals insights into cyanobacterial evolution and habitat adaptation.</title>
        <authorList>
            <person name="Chen M.Y."/>
            <person name="Teng W.K."/>
            <person name="Zhao L."/>
            <person name="Hu C.X."/>
            <person name="Zhou Y.K."/>
            <person name="Han B.P."/>
            <person name="Song L.R."/>
            <person name="Shu W.S."/>
        </authorList>
    </citation>
    <scope>NUCLEOTIDE SEQUENCE [LARGE SCALE GENOMIC DNA]</scope>
    <source>
        <strain evidence="1 2">FACHB-288</strain>
    </source>
</reference>
<sequence>MRKSHNQVWKSFLAPSFLIKITGNLGALQKLDPRISDRPTSTIWHNLIFAVPGV</sequence>
<gene>
    <name evidence="1" type="ORF">H6G24_33560</name>
</gene>
<name>A0ABR8AK39_9CYAN</name>
<dbReference type="EMBL" id="JACJQH010000084">
    <property type="protein sequence ID" value="MBD2200338.1"/>
    <property type="molecule type" value="Genomic_DNA"/>
</dbReference>
<keyword evidence="2" id="KW-1185">Reference proteome</keyword>
<organism evidence="1 2">
    <name type="scientific">Calothrix parietina FACHB-288</name>
    <dbReference type="NCBI Taxonomy" id="2692896"/>
    <lineage>
        <taxon>Bacteria</taxon>
        <taxon>Bacillati</taxon>
        <taxon>Cyanobacteriota</taxon>
        <taxon>Cyanophyceae</taxon>
        <taxon>Nostocales</taxon>
        <taxon>Calotrichaceae</taxon>
        <taxon>Calothrix</taxon>
    </lineage>
</organism>
<dbReference type="Proteomes" id="UP000658514">
    <property type="component" value="Unassembled WGS sequence"/>
</dbReference>
<proteinExistence type="predicted"/>
<evidence type="ECO:0000313" key="2">
    <source>
        <dbReference type="Proteomes" id="UP000658514"/>
    </source>
</evidence>
<accession>A0ABR8AK39</accession>
<comment type="caution">
    <text evidence="1">The sequence shown here is derived from an EMBL/GenBank/DDBJ whole genome shotgun (WGS) entry which is preliminary data.</text>
</comment>
<protein>
    <submittedName>
        <fullName evidence="1">Uncharacterized protein</fullName>
    </submittedName>
</protein>
<dbReference type="RefSeq" id="WP_190550355.1">
    <property type="nucleotide sequence ID" value="NZ_CAWPNO010000122.1"/>
</dbReference>
<evidence type="ECO:0000313" key="1">
    <source>
        <dbReference type="EMBL" id="MBD2200338.1"/>
    </source>
</evidence>